<dbReference type="Proteomes" id="UP000059672">
    <property type="component" value="Chromosome"/>
</dbReference>
<reference evidence="1 2" key="2">
    <citation type="journal article" date="2016" name="Int. J. Syst. Evol. Microbiol.">
        <title>Lutibacter profundi sp. nov., isolated from a deep-sea hydrothermal system on the Arctic Mid-Ocean Ridge and emended description of the genus Lutibacter.</title>
        <authorList>
            <person name="Le Moine Bauer S."/>
            <person name="Roalkvam I."/>
            <person name="Steen I.H."/>
            <person name="Dahle H."/>
        </authorList>
    </citation>
    <scope>NUCLEOTIDE SEQUENCE [LARGE SCALE GENOMIC DNA]</scope>
    <source>
        <strain evidence="1 2">LP1</strain>
    </source>
</reference>
<dbReference type="EMBL" id="CP013355">
    <property type="protein sequence ID" value="AMC10944.1"/>
    <property type="molecule type" value="Genomic_DNA"/>
</dbReference>
<dbReference type="Pfam" id="PF26622">
    <property type="entry name" value="DUF8199"/>
    <property type="match status" value="1"/>
</dbReference>
<accession>A0A109RNG0</accession>
<dbReference type="InterPro" id="IPR058512">
    <property type="entry name" value="DUF8199"/>
</dbReference>
<evidence type="ECO:0000313" key="2">
    <source>
        <dbReference type="Proteomes" id="UP000059672"/>
    </source>
</evidence>
<dbReference type="InterPro" id="IPR058060">
    <property type="entry name" value="HYC_CC_PP"/>
</dbReference>
<proteinExistence type="predicted"/>
<name>A0A109RNG0_9FLAO</name>
<dbReference type="RefSeq" id="WP_068207683.1">
    <property type="nucleotide sequence ID" value="NZ_CP013355.1"/>
</dbReference>
<sequence>MKSFFVKIAAILMTFVVLFSTMSFTIHQHYCGGEVFASALFSKADSCSMDEEAPSKEDCNIGNIDCCDTIIKIYKGQNELETTDVLSLNFNQQLFVASFVYTYINLFEGLETNIIPFKNYSPPLLVTDIHIVDQVFLI</sequence>
<evidence type="ECO:0008006" key="3">
    <source>
        <dbReference type="Google" id="ProtNLM"/>
    </source>
</evidence>
<dbReference type="AlphaFoldDB" id="A0A109RNG0"/>
<dbReference type="PATRIC" id="fig|1622118.3.peg.1377"/>
<dbReference type="STRING" id="1622118.Lupro_06650"/>
<reference evidence="2" key="1">
    <citation type="submission" date="2015-12" db="EMBL/GenBank/DDBJ databases">
        <title>Complete genome sequence of Lutibacter profundus strain LP1.</title>
        <authorList>
            <person name="Wissuwa J."/>
            <person name="Le Moine Bauer S."/>
            <person name="Stokke R."/>
            <person name="Dahle H."/>
            <person name="Steen I.H."/>
        </authorList>
    </citation>
    <scope>NUCLEOTIDE SEQUENCE [LARGE SCALE GENOMIC DNA]</scope>
    <source>
        <strain evidence="2">LP1</strain>
    </source>
</reference>
<evidence type="ECO:0000313" key="1">
    <source>
        <dbReference type="EMBL" id="AMC10944.1"/>
    </source>
</evidence>
<organism evidence="1 2">
    <name type="scientific">Lutibacter profundi</name>
    <dbReference type="NCBI Taxonomy" id="1622118"/>
    <lineage>
        <taxon>Bacteria</taxon>
        <taxon>Pseudomonadati</taxon>
        <taxon>Bacteroidota</taxon>
        <taxon>Flavobacteriia</taxon>
        <taxon>Flavobacteriales</taxon>
        <taxon>Flavobacteriaceae</taxon>
        <taxon>Lutibacter</taxon>
    </lineage>
</organism>
<protein>
    <recommendedName>
        <fullName evidence="3">Secreted protein</fullName>
    </recommendedName>
</protein>
<gene>
    <name evidence="1" type="ORF">Lupro_06650</name>
</gene>
<dbReference type="NCBIfam" id="NF047658">
    <property type="entry name" value="HYC_CC_PP"/>
    <property type="match status" value="1"/>
</dbReference>
<keyword evidence="2" id="KW-1185">Reference proteome</keyword>
<dbReference type="KEGG" id="lut:Lupro_06650"/>